<feature type="transmembrane region" description="Helical" evidence="1">
    <location>
        <begin position="6"/>
        <end position="27"/>
    </location>
</feature>
<gene>
    <name evidence="2" type="ORF">J0M35_16925</name>
</gene>
<keyword evidence="1" id="KW-1133">Transmembrane helix</keyword>
<keyword evidence="1" id="KW-0812">Transmembrane</keyword>
<accession>A0A8J7TPH4</accession>
<sequence length="80" mass="8511">MAFFIAFILSIVLMFGGLIALIFTTFLRSNKLGLVGSFLLGAVCLCAVFALFLGLAGAIGSLCGSVAFLVLLFLKERFKL</sequence>
<dbReference type="Proteomes" id="UP000664277">
    <property type="component" value="Unassembled WGS sequence"/>
</dbReference>
<feature type="transmembrane region" description="Helical" evidence="1">
    <location>
        <begin position="34"/>
        <end position="52"/>
    </location>
</feature>
<keyword evidence="1" id="KW-0472">Membrane</keyword>
<dbReference type="AlphaFoldDB" id="A0A8J7TPH4"/>
<comment type="caution">
    <text evidence="2">The sequence shown here is derived from an EMBL/GenBank/DDBJ whole genome shotgun (WGS) entry which is preliminary data.</text>
</comment>
<proteinExistence type="predicted"/>
<organism evidence="2 3">
    <name type="scientific">Candidatus Obscuribacter phosphatis</name>
    <dbReference type="NCBI Taxonomy" id="1906157"/>
    <lineage>
        <taxon>Bacteria</taxon>
        <taxon>Bacillati</taxon>
        <taxon>Candidatus Melainabacteria</taxon>
        <taxon>Candidatus Obscuribacterales</taxon>
        <taxon>Candidatus Obscuribacteraceae</taxon>
        <taxon>Candidatus Obscuribacter</taxon>
    </lineage>
</organism>
<evidence type="ECO:0000313" key="3">
    <source>
        <dbReference type="Proteomes" id="UP000664277"/>
    </source>
</evidence>
<evidence type="ECO:0000256" key="1">
    <source>
        <dbReference type="SAM" id="Phobius"/>
    </source>
</evidence>
<feature type="transmembrane region" description="Helical" evidence="1">
    <location>
        <begin position="58"/>
        <end position="74"/>
    </location>
</feature>
<reference evidence="2" key="1">
    <citation type="submission" date="2021-02" db="EMBL/GenBank/DDBJ databases">
        <title>Genome-Resolved Metagenomics of a Microbial Community Performing Photosynthetic Biological Nutrient Removal.</title>
        <authorList>
            <person name="Mcdaniel E.A."/>
        </authorList>
    </citation>
    <scope>NUCLEOTIDE SEQUENCE</scope>
    <source>
        <strain evidence="2">UWPOB_OBS1</strain>
    </source>
</reference>
<name>A0A8J7TPH4_9BACT</name>
<evidence type="ECO:0000313" key="2">
    <source>
        <dbReference type="EMBL" id="MBN8662053.1"/>
    </source>
</evidence>
<protein>
    <submittedName>
        <fullName evidence="2">Uncharacterized protein</fullName>
    </submittedName>
</protein>
<dbReference type="EMBL" id="JAFLCK010000030">
    <property type="protein sequence ID" value="MBN8662053.1"/>
    <property type="molecule type" value="Genomic_DNA"/>
</dbReference>